<evidence type="ECO:0008006" key="3">
    <source>
        <dbReference type="Google" id="ProtNLM"/>
    </source>
</evidence>
<protein>
    <recommendedName>
        <fullName evidence="3">Lipoprotein</fullName>
    </recommendedName>
</protein>
<reference evidence="2" key="1">
    <citation type="journal article" date="2017" name="Proc. Natl. Acad. Sci. U.S.A.">
        <title>Simulation of Deepwater Horizon oil plume reveals substrate specialization within a complex community of hydrocarbon-degraders.</title>
        <authorList>
            <person name="Hu P."/>
            <person name="Dubinsky E.A."/>
            <person name="Probst A.J."/>
            <person name="Wang J."/>
            <person name="Sieber C.M.K."/>
            <person name="Tom L.M."/>
            <person name="Gardinali P."/>
            <person name="Banfield J.F."/>
            <person name="Atlas R.M."/>
            <person name="Andersen G.L."/>
        </authorList>
    </citation>
    <scope>NUCLEOTIDE SEQUENCE [LARGE SCALE GENOMIC DNA]</scope>
</reference>
<dbReference type="PROSITE" id="PS51257">
    <property type="entry name" value="PROKAR_LIPOPROTEIN"/>
    <property type="match status" value="1"/>
</dbReference>
<dbReference type="AlphaFoldDB" id="A0A1Y5FHJ7"/>
<organism evidence="1 2">
    <name type="scientific">Halobacteriovorax marinus</name>
    <dbReference type="NCBI Taxonomy" id="97084"/>
    <lineage>
        <taxon>Bacteria</taxon>
        <taxon>Pseudomonadati</taxon>
        <taxon>Bdellovibrionota</taxon>
        <taxon>Bacteriovoracia</taxon>
        <taxon>Bacteriovoracales</taxon>
        <taxon>Halobacteriovoraceae</taxon>
        <taxon>Halobacteriovorax</taxon>
    </lineage>
</organism>
<sequence length="152" mass="17253">MNRLKYIILSVLLVSCSSRRIVNVGNDSFNLGNSAKVYLTTLKNKGKKFDLGLSITTRDRGPILIKKEDFECGKGSVKGHIYKFGRRAIPNIIVTNELMKNFLIVCSVDSRVEGDYYVEFKKVYSLDTNSLSPGRLLHQDLKWIFNSKITSK</sequence>
<evidence type="ECO:0000313" key="2">
    <source>
        <dbReference type="Proteomes" id="UP000196531"/>
    </source>
</evidence>
<proteinExistence type="predicted"/>
<dbReference type="EMBL" id="MAAO01000002">
    <property type="protein sequence ID" value="OUR99685.1"/>
    <property type="molecule type" value="Genomic_DNA"/>
</dbReference>
<comment type="caution">
    <text evidence="1">The sequence shown here is derived from an EMBL/GenBank/DDBJ whole genome shotgun (WGS) entry which is preliminary data.</text>
</comment>
<evidence type="ECO:0000313" key="1">
    <source>
        <dbReference type="EMBL" id="OUR99685.1"/>
    </source>
</evidence>
<gene>
    <name evidence="1" type="ORF">A9Q84_01280</name>
</gene>
<name>A0A1Y5FHJ7_9BACT</name>
<dbReference type="Proteomes" id="UP000196531">
    <property type="component" value="Unassembled WGS sequence"/>
</dbReference>
<accession>A0A1Y5FHJ7</accession>